<feature type="region of interest" description="Disordered" evidence="2">
    <location>
        <begin position="229"/>
        <end position="293"/>
    </location>
</feature>
<evidence type="ECO:0000256" key="1">
    <source>
        <dbReference type="SAM" id="Coils"/>
    </source>
</evidence>
<name>A0ABQ0KVQ5_MYCCL</name>
<accession>A0ABQ0KVQ5</accession>
<keyword evidence="5" id="KW-1185">Reference proteome</keyword>
<dbReference type="InterPro" id="IPR008984">
    <property type="entry name" value="SMAD_FHA_dom_sf"/>
</dbReference>
<dbReference type="EMBL" id="DF838442">
    <property type="protein sequence ID" value="GAT42946.1"/>
    <property type="molecule type" value="Genomic_DNA"/>
</dbReference>
<evidence type="ECO:0000313" key="5">
    <source>
        <dbReference type="Proteomes" id="UP000815677"/>
    </source>
</evidence>
<gene>
    <name evidence="4" type="ORF">MCHLO_00639</name>
</gene>
<dbReference type="Gene3D" id="2.60.200.20">
    <property type="match status" value="1"/>
</dbReference>
<protein>
    <submittedName>
        <fullName evidence="4">NACHT and WD repeat domain-containing 2</fullName>
    </submittedName>
</protein>
<reference evidence="4" key="1">
    <citation type="submission" date="2014-09" db="EMBL/GenBank/DDBJ databases">
        <title>Genome sequence of the luminous mushroom Mycena chlorophos for searching fungal bioluminescence genes.</title>
        <authorList>
            <person name="Tanaka Y."/>
            <person name="Kasuga D."/>
            <person name="Oba Y."/>
            <person name="Hase S."/>
            <person name="Sato K."/>
            <person name="Oba Y."/>
            <person name="Sakakibara Y."/>
        </authorList>
    </citation>
    <scope>NUCLEOTIDE SEQUENCE</scope>
</reference>
<dbReference type="Pfam" id="PF00498">
    <property type="entry name" value="FHA"/>
    <property type="match status" value="1"/>
</dbReference>
<dbReference type="InterPro" id="IPR000253">
    <property type="entry name" value="FHA_dom"/>
</dbReference>
<dbReference type="Proteomes" id="UP000815677">
    <property type="component" value="Unassembled WGS sequence"/>
</dbReference>
<evidence type="ECO:0000256" key="2">
    <source>
        <dbReference type="SAM" id="MobiDB-lite"/>
    </source>
</evidence>
<dbReference type="SUPFAM" id="SSF49879">
    <property type="entry name" value="SMAD/FHA domain"/>
    <property type="match status" value="1"/>
</dbReference>
<proteinExistence type="predicted"/>
<organism evidence="4 5">
    <name type="scientific">Mycena chlorophos</name>
    <name type="common">Agaric fungus</name>
    <name type="synonym">Agaricus chlorophos</name>
    <dbReference type="NCBI Taxonomy" id="658473"/>
    <lineage>
        <taxon>Eukaryota</taxon>
        <taxon>Fungi</taxon>
        <taxon>Dikarya</taxon>
        <taxon>Basidiomycota</taxon>
        <taxon>Agaricomycotina</taxon>
        <taxon>Agaricomycetes</taxon>
        <taxon>Agaricomycetidae</taxon>
        <taxon>Agaricales</taxon>
        <taxon>Marasmiineae</taxon>
        <taxon>Mycenaceae</taxon>
        <taxon>Mycena</taxon>
    </lineage>
</organism>
<feature type="region of interest" description="Disordered" evidence="2">
    <location>
        <begin position="1"/>
        <end position="22"/>
    </location>
</feature>
<feature type="compositionally biased region" description="Low complexity" evidence="2">
    <location>
        <begin position="279"/>
        <end position="293"/>
    </location>
</feature>
<feature type="coiled-coil region" evidence="1">
    <location>
        <begin position="337"/>
        <end position="382"/>
    </location>
</feature>
<evidence type="ECO:0000313" key="4">
    <source>
        <dbReference type="EMBL" id="GAT42946.1"/>
    </source>
</evidence>
<keyword evidence="1" id="KW-0175">Coiled coil</keyword>
<feature type="compositionally biased region" description="Polar residues" evidence="2">
    <location>
        <begin position="250"/>
        <end position="270"/>
    </location>
</feature>
<feature type="compositionally biased region" description="Basic and acidic residues" evidence="2">
    <location>
        <begin position="238"/>
        <end position="249"/>
    </location>
</feature>
<feature type="domain" description="FHA" evidence="3">
    <location>
        <begin position="52"/>
        <end position="109"/>
    </location>
</feature>
<evidence type="ECO:0000259" key="3">
    <source>
        <dbReference type="PROSITE" id="PS50006"/>
    </source>
</evidence>
<feature type="region of interest" description="Disordered" evidence="2">
    <location>
        <begin position="178"/>
        <end position="208"/>
    </location>
</feature>
<sequence>MSDEITYLGSRAPPGRYPPPQPRPVTGVVLHVEAGSEPAHSIVLRKSDAAVVQIGRRPGTRSGGRLEGNRPGVASFNCPVVSRSHAKLVFADSGAVYCCDAASHHGSWIRPRNGDAERKLVPETPIQLSDGDLLTFGKQVTSSDGLGIVKPVVCRVAFLYGANPPPFKPLVVPNPGRYGVSSDSESESSHDSDIEELPPPWHSKDSGNGKLVDPFIPKIWVPEDFQDEDEIEDDDQPDQDHHFDDHYSEDSQYGSSMDLSSSPEPVNQPSEPVVIGAWPRSPSSSPSIFSSSFPPIRLVSSSTPLIDEPESPKAVVEDALDDEIIVIGKQPEPEGDAAQLKDTLSSLKSEVDKLQVHRRKYKQRFNSNIASITDKFTELEEKTTEMNDLYNLLSDKVNENADSCQQAQAQLDVIQLDLFQQRMDPADKDEQPQDDNKATAKVLEGLVAEMTELRDTTRKEMAEELQSVRDAKEALKTLTEEVLVQTQSMKRKRVLDDTDEGSNTVAERPRKRVRQVARVLARTTAMGVVGAAVCWSALAFA</sequence>
<dbReference type="PROSITE" id="PS50006">
    <property type="entry name" value="FHA_DOMAIN"/>
    <property type="match status" value="1"/>
</dbReference>